<dbReference type="InterPro" id="IPR013325">
    <property type="entry name" value="RNA_pol_sigma_r2"/>
</dbReference>
<evidence type="ECO:0000256" key="2">
    <source>
        <dbReference type="ARBA" id="ARBA00023015"/>
    </source>
</evidence>
<feature type="domain" description="RNA polymerase sigma factor 70 region 4 type 2" evidence="6">
    <location>
        <begin position="118"/>
        <end position="168"/>
    </location>
</feature>
<gene>
    <name evidence="7" type="ORF">F4556_003338</name>
</gene>
<dbReference type="InterPro" id="IPR007627">
    <property type="entry name" value="RNA_pol_sigma70_r2"/>
</dbReference>
<feature type="domain" description="RNA polymerase sigma-70 region 2" evidence="5">
    <location>
        <begin position="27"/>
        <end position="89"/>
    </location>
</feature>
<evidence type="ECO:0000313" key="7">
    <source>
        <dbReference type="EMBL" id="MBB4947803.1"/>
    </source>
</evidence>
<dbReference type="Pfam" id="PF08281">
    <property type="entry name" value="Sigma70_r4_2"/>
    <property type="match status" value="1"/>
</dbReference>
<accession>A0A7W7WI36</accession>
<evidence type="ECO:0000256" key="4">
    <source>
        <dbReference type="ARBA" id="ARBA00023163"/>
    </source>
</evidence>
<dbReference type="InterPro" id="IPR013324">
    <property type="entry name" value="RNA_pol_sigma_r3/r4-like"/>
</dbReference>
<dbReference type="Proteomes" id="UP000573327">
    <property type="component" value="Unassembled WGS sequence"/>
</dbReference>
<evidence type="ECO:0000256" key="3">
    <source>
        <dbReference type="ARBA" id="ARBA00023082"/>
    </source>
</evidence>
<evidence type="ECO:0000313" key="8">
    <source>
        <dbReference type="Proteomes" id="UP000573327"/>
    </source>
</evidence>
<dbReference type="PANTHER" id="PTHR43133">
    <property type="entry name" value="RNA POLYMERASE ECF-TYPE SIGMA FACTO"/>
    <property type="match status" value="1"/>
</dbReference>
<keyword evidence="3" id="KW-0731">Sigma factor</keyword>
<dbReference type="InterPro" id="IPR039425">
    <property type="entry name" value="RNA_pol_sigma-70-like"/>
</dbReference>
<keyword evidence="4" id="KW-0804">Transcription</keyword>
<evidence type="ECO:0000259" key="5">
    <source>
        <dbReference type="Pfam" id="PF04542"/>
    </source>
</evidence>
<evidence type="ECO:0000256" key="1">
    <source>
        <dbReference type="ARBA" id="ARBA00010641"/>
    </source>
</evidence>
<dbReference type="InterPro" id="IPR036388">
    <property type="entry name" value="WH-like_DNA-bd_sf"/>
</dbReference>
<dbReference type="SUPFAM" id="SSF88659">
    <property type="entry name" value="Sigma3 and sigma4 domains of RNA polymerase sigma factors"/>
    <property type="match status" value="1"/>
</dbReference>
<organism evidence="7 8">
    <name type="scientific">Kitasatospora gansuensis</name>
    <dbReference type="NCBI Taxonomy" id="258050"/>
    <lineage>
        <taxon>Bacteria</taxon>
        <taxon>Bacillati</taxon>
        <taxon>Actinomycetota</taxon>
        <taxon>Actinomycetes</taxon>
        <taxon>Kitasatosporales</taxon>
        <taxon>Streptomycetaceae</taxon>
        <taxon>Kitasatospora</taxon>
    </lineage>
</organism>
<reference evidence="7 8" key="1">
    <citation type="submission" date="2020-08" db="EMBL/GenBank/DDBJ databases">
        <title>Sequencing the genomes of 1000 actinobacteria strains.</title>
        <authorList>
            <person name="Klenk H.-P."/>
        </authorList>
    </citation>
    <scope>NUCLEOTIDE SEQUENCE [LARGE SCALE GENOMIC DNA]</scope>
    <source>
        <strain evidence="7 8">DSM 44786</strain>
    </source>
</reference>
<dbReference type="InterPro" id="IPR014284">
    <property type="entry name" value="RNA_pol_sigma-70_dom"/>
</dbReference>
<dbReference type="InterPro" id="IPR013249">
    <property type="entry name" value="RNA_pol_sigma70_r4_t2"/>
</dbReference>
<dbReference type="EMBL" id="JACHJR010000001">
    <property type="protein sequence ID" value="MBB4947803.1"/>
    <property type="molecule type" value="Genomic_DNA"/>
</dbReference>
<sequence length="186" mass="20097">MAEFRWPGEQLIAAAQEGDAEAAAALVSGSHPHVQRFARSLCASPQDAEDAAQEALIILYRKIGMLRASGALASWMFRIVRNECLRRARLVLRSHGPVPDAVVPSFEDEVLQRLEAGRVAAAIAALPADQRRVLIMRDIQGYSGRMVADALGLSTAAMKSRLHRARATVRQTLQGTSEPFPGGGDD</sequence>
<dbReference type="NCBIfam" id="TIGR02937">
    <property type="entry name" value="sigma70-ECF"/>
    <property type="match status" value="1"/>
</dbReference>
<dbReference type="Pfam" id="PF04542">
    <property type="entry name" value="Sigma70_r2"/>
    <property type="match status" value="1"/>
</dbReference>
<dbReference type="RefSeq" id="WP_184916328.1">
    <property type="nucleotide sequence ID" value="NZ_JACHJR010000001.1"/>
</dbReference>
<comment type="similarity">
    <text evidence="1">Belongs to the sigma-70 factor family. ECF subfamily.</text>
</comment>
<dbReference type="Gene3D" id="1.10.10.10">
    <property type="entry name" value="Winged helix-like DNA-binding domain superfamily/Winged helix DNA-binding domain"/>
    <property type="match status" value="1"/>
</dbReference>
<name>A0A7W7WI36_9ACTN</name>
<keyword evidence="8" id="KW-1185">Reference proteome</keyword>
<dbReference type="GO" id="GO:0016987">
    <property type="term" value="F:sigma factor activity"/>
    <property type="evidence" value="ECO:0007669"/>
    <property type="project" value="UniProtKB-KW"/>
</dbReference>
<proteinExistence type="inferred from homology"/>
<keyword evidence="2" id="KW-0805">Transcription regulation</keyword>
<protein>
    <submittedName>
        <fullName evidence="7">RNA polymerase sigma factor (Sigma-70 family)</fullName>
    </submittedName>
</protein>
<evidence type="ECO:0000259" key="6">
    <source>
        <dbReference type="Pfam" id="PF08281"/>
    </source>
</evidence>
<dbReference type="Gene3D" id="1.10.1740.10">
    <property type="match status" value="1"/>
</dbReference>
<dbReference type="GO" id="GO:0006352">
    <property type="term" value="P:DNA-templated transcription initiation"/>
    <property type="evidence" value="ECO:0007669"/>
    <property type="project" value="InterPro"/>
</dbReference>
<dbReference type="SUPFAM" id="SSF88946">
    <property type="entry name" value="Sigma2 domain of RNA polymerase sigma factors"/>
    <property type="match status" value="1"/>
</dbReference>
<dbReference type="PANTHER" id="PTHR43133:SF51">
    <property type="entry name" value="RNA POLYMERASE SIGMA FACTOR"/>
    <property type="match status" value="1"/>
</dbReference>
<dbReference type="AlphaFoldDB" id="A0A7W7WI36"/>
<comment type="caution">
    <text evidence="7">The sequence shown here is derived from an EMBL/GenBank/DDBJ whole genome shotgun (WGS) entry which is preliminary data.</text>
</comment>
<dbReference type="GO" id="GO:0003677">
    <property type="term" value="F:DNA binding"/>
    <property type="evidence" value="ECO:0007669"/>
    <property type="project" value="InterPro"/>
</dbReference>